<evidence type="ECO:0000313" key="1">
    <source>
        <dbReference type="EMBL" id="RDB22324.1"/>
    </source>
</evidence>
<sequence length="321" mass="35357">MTTKDWVTSQAGNTEFDSAFLTDPFELLDVPLKALQPNSTTLTIEGPPVGSISPVFNLGVHPAGSNLIFASSDSVFFYVHTDVVLQQSPSAFQSLLLGLLVHEPPKTIVKIPEPSNVLDIILRVLYGIPGGDNPPLFDTFVAAIDKMPVYGINPKDHIVPSSPSYTYLLAFASRFPLELYALAAHYEIHDLAVSTSSYLLSHSLASIDDETAQRIGPIYLKRLLCLHISRFDALKRILLDPPHPHPPTKECDFTQQKALARAWTLVSAYLACDARPDLSSSSIELAFNSLYEQTTCSLCLETLTTRLQDVTTRWACVNRTI</sequence>
<dbReference type="AlphaFoldDB" id="A0A369JSI6"/>
<evidence type="ECO:0000313" key="2">
    <source>
        <dbReference type="Proteomes" id="UP000076154"/>
    </source>
</evidence>
<organism evidence="1 2">
    <name type="scientific">Hypsizygus marmoreus</name>
    <name type="common">White beech mushroom</name>
    <name type="synonym">Agaricus marmoreus</name>
    <dbReference type="NCBI Taxonomy" id="39966"/>
    <lineage>
        <taxon>Eukaryota</taxon>
        <taxon>Fungi</taxon>
        <taxon>Dikarya</taxon>
        <taxon>Basidiomycota</taxon>
        <taxon>Agaricomycotina</taxon>
        <taxon>Agaricomycetes</taxon>
        <taxon>Agaricomycetidae</taxon>
        <taxon>Agaricales</taxon>
        <taxon>Tricholomatineae</taxon>
        <taxon>Lyophyllaceae</taxon>
        <taxon>Hypsizygus</taxon>
    </lineage>
</organism>
<dbReference type="EMBL" id="LUEZ02000051">
    <property type="protein sequence ID" value="RDB22324.1"/>
    <property type="molecule type" value="Genomic_DNA"/>
</dbReference>
<proteinExistence type="predicted"/>
<gene>
    <name evidence="1" type="ORF">Hypma_010493</name>
</gene>
<accession>A0A369JSI6</accession>
<dbReference type="STRING" id="39966.A0A369JSI6"/>
<dbReference type="OrthoDB" id="3265815at2759"/>
<evidence type="ECO:0008006" key="3">
    <source>
        <dbReference type="Google" id="ProtNLM"/>
    </source>
</evidence>
<comment type="caution">
    <text evidence="1">The sequence shown here is derived from an EMBL/GenBank/DDBJ whole genome shotgun (WGS) entry which is preliminary data.</text>
</comment>
<dbReference type="InParanoid" id="A0A369JSI6"/>
<dbReference type="Proteomes" id="UP000076154">
    <property type="component" value="Unassembled WGS sequence"/>
</dbReference>
<name>A0A369JSI6_HYPMA</name>
<protein>
    <recommendedName>
        <fullName evidence="3">BTB domain-containing protein</fullName>
    </recommendedName>
</protein>
<keyword evidence="2" id="KW-1185">Reference proteome</keyword>
<reference evidence="1" key="1">
    <citation type="submission" date="2018-04" db="EMBL/GenBank/DDBJ databases">
        <title>Whole genome sequencing of Hypsizygus marmoreus.</title>
        <authorList>
            <person name="Choi I.-G."/>
            <person name="Min B."/>
            <person name="Kim J.-G."/>
            <person name="Kim S."/>
            <person name="Oh Y.-L."/>
            <person name="Kong W.-S."/>
            <person name="Park H."/>
            <person name="Jeong J."/>
            <person name="Song E.-S."/>
        </authorList>
    </citation>
    <scope>NUCLEOTIDE SEQUENCE [LARGE SCALE GENOMIC DNA]</scope>
    <source>
        <strain evidence="1">51987-8</strain>
    </source>
</reference>